<dbReference type="EC" id="2.7.1.67" evidence="2"/>
<dbReference type="PROSITE" id="PS51545">
    <property type="entry name" value="PIK_HELICAL"/>
    <property type="match status" value="1"/>
</dbReference>
<evidence type="ECO:0000259" key="5">
    <source>
        <dbReference type="PROSITE" id="PS50290"/>
    </source>
</evidence>
<evidence type="ECO:0000313" key="8">
    <source>
        <dbReference type="Proteomes" id="UP001648503"/>
    </source>
</evidence>
<dbReference type="Gene3D" id="1.10.1070.11">
    <property type="entry name" value="Phosphatidylinositol 3-/4-kinase, catalytic domain"/>
    <property type="match status" value="1"/>
</dbReference>
<comment type="caution">
    <text evidence="7">The sequence shown here is derived from an EMBL/GenBank/DDBJ whole genome shotgun (WGS) entry which is preliminary data.</text>
</comment>
<dbReference type="InterPro" id="IPR016024">
    <property type="entry name" value="ARM-type_fold"/>
</dbReference>
<dbReference type="Pfam" id="PF00454">
    <property type="entry name" value="PI3_PI4_kinase"/>
    <property type="match status" value="1"/>
</dbReference>
<evidence type="ECO:0000256" key="3">
    <source>
        <dbReference type="ARBA" id="ARBA00022679"/>
    </source>
</evidence>
<sequence length="1856" mass="210294">MFYRRESSTVPLGMLADLADITCTPAEFGRIELGYIRKCAGEFANFSYLLNEAISSRGLDKDNPVIGVSFPTFGEQVSILGMLELLATSNEQICEQYLPLCTQALNFISHIYLIIEEDGYGSYGILSELDSFLFELCSRIFRISVEFPTWSMKLTTSVWKWTSDLHQQINDTAEPFHIRLAVAALIGIYRAFNIHSANTVLVDSTQLKMLAELNFSEDKISLAAKAWSAAPKKLGFSTGATKEYGPFQLITAFISALRDVLAGSLCMRDLKPVSFSDIWENLSKLRGEMVHSNTSVFLSAVSYIFQICNRSDWRQWIIMYSNTDQGSLSELASLVEQTAVLCAIYDSSLHEPLISKLVAILEDHTVNYDSTSLDLLLTAIEGLEIMAVSSNTTASSVTHSLITFLVQPANIFLALSDEYMCAILRECACRSLSNILSCRVDANQRKTALYTFVNTLHSTHQKILTATTAKTEFGRRYQNSISAIASLCSALKTKETIDVAIPALARRLDDSQTIFDEFIWKNLGNIGLTDDIEVFRHIVTFIIDYSKRTFSKISKISHTLARMPGRSAALQEIYLEKLLVLFLEKASSLQRTHTDPTVISELRDIMSIVKVVFEQCSFHPQSLGVSNTDMVYYFRNIWFYLTLFVSTPTGTWPKDWQHLVRVVASKTPPLILDRQRRSLEADLGANSIMQGAFPETVMAKIKNLLVTMFPARIIELRSISFQSSVYLLTVYHIESLRIRTQSVDFIYRYLVDERLYNTDIYTVLETIADEVLRLFMHSQSFSDVDTHVIEHNMQCMLLYSAHRLSKPRKFATRWILHMLDAFPSMIWNHKVAFLMMDILRYLDTRKAGISQDGFKNPLLSKLFFLDEEEAASASADYIGVGEAWFKAAIKRSVYETIGIVQTYLIEISNKSPYTALNDHSNLMVLLSRYTGISEIASTIIKSPSKHSRYLGEIKGMILSYELLEDGSDRRTIFKKISTSLKSGLRNTYRTTDEPNFAQRLNHSLFRAVALIISNPNLEAELLQLVCRVPNVMFDQTVMEIAVAAWGWLMSSQPDITKRVISYLIQAWELTINSGQGLYGIESGITSPFIEKLTYGAPVPSDTVADDSDVHTIWIRFLIDRFRSDRLRGDDYIQIYSQFFEIAARSQHTLSSNWTAREARFALASLGIRVALDLEAASDRGAPYIWTLVFNITLSWFERPPMFGRIKAFDLKKLAQFYYTFKEIKFGKGSFCASSRIDRVLLNNIGSTSRVELSDAQNLVALLLEHEISRLSTWVCPLEDGTVQPVTMQMPPPPNERQIKWASIVRTAWSLNPVVAVQLSARFVTSSETIESEISEISKYNEISCINCSEAATLFLKNAWRSRSDDQLRYLLYWTPVPPIQAIAMLSHSQRIQPWVLQYAVRVLEFFPIDQVFFFIPQMVQALREDTVGYIERFILDAAKSSQTFAHQIIWNMLANMYKDETCEVPDAIKPALDRIICKIISNLSGIDKDYYEREFDFFSKVTGISGTLKPLVQADASKAEKKRKIDEEMRKIKVQVGVYLPTNPESIIVDIDYDSGRPLQSHAKAPFMASFKVNTIGKPGGDTRWMSSIFKVGDDCRQDVLALQLISIFKSIFVSAGLDLYTFPYRVVATAPGCGVIEVIPRSISRDMMGREKVNSLYDWFLAEFGPENGIEFQKAQKEFVKSLSAYSLIMFILQIKDRHNGNIMFDKEGHMIHIDFGFILSIAPGGGILEVSPFKLTAEMVQVMGGDINAPAYRQFSELCIKAYLACRPYAEEIISMVSLMMDSGLPCFKGDVTIRKLRERFQLDKSERGAAEFMVNCIRQSHENTRRIDEKPPSEDLYVIPITGRTYLLTYGAF</sequence>
<dbReference type="PROSITE" id="PS00915">
    <property type="entry name" value="PI3_4_KINASE_1"/>
    <property type="match status" value="1"/>
</dbReference>
<name>A0ABQ8FKN3_9FUNG</name>
<dbReference type="SUPFAM" id="SSF56112">
    <property type="entry name" value="Protein kinase-like (PK-like)"/>
    <property type="match status" value="1"/>
</dbReference>
<protein>
    <recommendedName>
        <fullName evidence="2">1-phosphatidylinositol 4-kinase</fullName>
        <ecNumber evidence="2">2.7.1.67</ecNumber>
    </recommendedName>
</protein>
<dbReference type="SMART" id="SM00145">
    <property type="entry name" value="PI3Ka"/>
    <property type="match status" value="1"/>
</dbReference>
<feature type="domain" description="PI3K/PI4K catalytic" evidence="5">
    <location>
        <begin position="1553"/>
        <end position="1828"/>
    </location>
</feature>
<dbReference type="PANTHER" id="PTHR10048">
    <property type="entry name" value="PHOSPHATIDYLINOSITOL KINASE"/>
    <property type="match status" value="1"/>
</dbReference>
<gene>
    <name evidence="7" type="ORF">BASA50_002744</name>
</gene>
<dbReference type="Pfam" id="PF00613">
    <property type="entry name" value="PI3Ka"/>
    <property type="match status" value="1"/>
</dbReference>
<evidence type="ECO:0000256" key="1">
    <source>
        <dbReference type="ARBA" id="ARBA00006209"/>
    </source>
</evidence>
<proteinExistence type="inferred from homology"/>
<feature type="domain" description="PIK helical" evidence="6">
    <location>
        <begin position="1302"/>
        <end position="1478"/>
    </location>
</feature>
<dbReference type="Gene3D" id="1.25.40.70">
    <property type="entry name" value="Phosphatidylinositol 3-kinase, accessory domain (PIK)"/>
    <property type="match status" value="1"/>
</dbReference>
<dbReference type="Pfam" id="PF19274">
    <property type="entry name" value="PI4K_N"/>
    <property type="match status" value="1"/>
</dbReference>
<accession>A0ABQ8FKN3</accession>
<keyword evidence="4" id="KW-0418">Kinase</keyword>
<keyword evidence="8" id="KW-1185">Reference proteome</keyword>
<dbReference type="InterPro" id="IPR011009">
    <property type="entry name" value="Kinase-like_dom_sf"/>
</dbReference>
<dbReference type="CDD" id="cd05167">
    <property type="entry name" value="PI4Kc_III_alpha"/>
    <property type="match status" value="1"/>
</dbReference>
<dbReference type="PANTHER" id="PTHR10048:SF15">
    <property type="entry name" value="PHOSPHATIDYLINOSITOL 4-KINASE ALPHA"/>
    <property type="match status" value="1"/>
</dbReference>
<keyword evidence="3" id="KW-0808">Transferase</keyword>
<dbReference type="SUPFAM" id="SSF48371">
    <property type="entry name" value="ARM repeat"/>
    <property type="match status" value="1"/>
</dbReference>
<dbReference type="PROSITE" id="PS50290">
    <property type="entry name" value="PI3_4_KINASE_3"/>
    <property type="match status" value="1"/>
</dbReference>
<dbReference type="InterPro" id="IPR000403">
    <property type="entry name" value="PI3/4_kinase_cat_dom"/>
</dbReference>
<dbReference type="EMBL" id="JAFCIX010000059">
    <property type="protein sequence ID" value="KAH6599813.1"/>
    <property type="molecule type" value="Genomic_DNA"/>
</dbReference>
<evidence type="ECO:0000256" key="2">
    <source>
        <dbReference type="ARBA" id="ARBA00012169"/>
    </source>
</evidence>
<reference evidence="7 8" key="1">
    <citation type="submission" date="2021-02" db="EMBL/GenBank/DDBJ databases">
        <title>Variation within the Batrachochytrium salamandrivorans European outbreak.</title>
        <authorList>
            <person name="Kelly M."/>
            <person name="Pasmans F."/>
            <person name="Shea T.P."/>
            <person name="Munoz J.F."/>
            <person name="Carranza S."/>
            <person name="Cuomo C.A."/>
            <person name="Martel A."/>
        </authorList>
    </citation>
    <scope>NUCLEOTIDE SEQUENCE [LARGE SCALE GENOMIC DNA]</scope>
    <source>
        <strain evidence="7 8">AMFP18/2</strain>
    </source>
</reference>
<dbReference type="SMART" id="SM00146">
    <property type="entry name" value="PI3Kc"/>
    <property type="match status" value="1"/>
</dbReference>
<organism evidence="7 8">
    <name type="scientific">Batrachochytrium salamandrivorans</name>
    <dbReference type="NCBI Taxonomy" id="1357716"/>
    <lineage>
        <taxon>Eukaryota</taxon>
        <taxon>Fungi</taxon>
        <taxon>Fungi incertae sedis</taxon>
        <taxon>Chytridiomycota</taxon>
        <taxon>Chytridiomycota incertae sedis</taxon>
        <taxon>Chytridiomycetes</taxon>
        <taxon>Rhizophydiales</taxon>
        <taxon>Rhizophydiales incertae sedis</taxon>
        <taxon>Batrachochytrium</taxon>
    </lineage>
</organism>
<dbReference type="InterPro" id="IPR036940">
    <property type="entry name" value="PI3/4_kinase_cat_sf"/>
</dbReference>
<evidence type="ECO:0000259" key="6">
    <source>
        <dbReference type="PROSITE" id="PS51545"/>
    </source>
</evidence>
<dbReference type="InterPro" id="IPR015433">
    <property type="entry name" value="PI3/4_kinase"/>
</dbReference>
<dbReference type="InterPro" id="IPR045495">
    <property type="entry name" value="PI4K_N"/>
</dbReference>
<dbReference type="InterPro" id="IPR018936">
    <property type="entry name" value="PI3/4_kinase_CS"/>
</dbReference>
<evidence type="ECO:0000256" key="4">
    <source>
        <dbReference type="ARBA" id="ARBA00022777"/>
    </source>
</evidence>
<dbReference type="Proteomes" id="UP001648503">
    <property type="component" value="Unassembled WGS sequence"/>
</dbReference>
<evidence type="ECO:0000313" key="7">
    <source>
        <dbReference type="EMBL" id="KAH6599813.1"/>
    </source>
</evidence>
<dbReference type="Gene3D" id="3.30.1010.10">
    <property type="entry name" value="Phosphatidylinositol 3-kinase Catalytic Subunit, Chain A, domain 4"/>
    <property type="match status" value="1"/>
</dbReference>
<dbReference type="InterPro" id="IPR042236">
    <property type="entry name" value="PI3K_accessory_sf"/>
</dbReference>
<comment type="similarity">
    <text evidence="1">Belongs to the PI3/PI4-kinase family. Type III PI4K subfamily.</text>
</comment>
<dbReference type="InterPro" id="IPR001263">
    <property type="entry name" value="PI3K_accessory_dom"/>
</dbReference>